<feature type="transmembrane region" description="Helical" evidence="1">
    <location>
        <begin position="156"/>
        <end position="173"/>
    </location>
</feature>
<dbReference type="Proteomes" id="UP000009046">
    <property type="component" value="Unassembled WGS sequence"/>
</dbReference>
<keyword evidence="1" id="KW-0472">Membrane</keyword>
<keyword evidence="1" id="KW-0812">Transmembrane</keyword>
<accession>E0VBT6</accession>
<dbReference type="KEGG" id="phu:Phum_PHUM070630"/>
<dbReference type="RefSeq" id="XP_002423580.1">
    <property type="nucleotide sequence ID" value="XM_002423535.1"/>
</dbReference>
<keyword evidence="4" id="KW-1185">Reference proteome</keyword>
<dbReference type="VEuPathDB" id="VectorBase:PHUM070630"/>
<reference evidence="2" key="1">
    <citation type="submission" date="2007-04" db="EMBL/GenBank/DDBJ databases">
        <title>Annotation of Pediculus humanus corporis strain USDA.</title>
        <authorList>
            <person name="Kirkness E."/>
            <person name="Hannick L."/>
            <person name="Hass B."/>
            <person name="Bruggner R."/>
            <person name="Lawson D."/>
            <person name="Bidwell S."/>
            <person name="Joardar V."/>
            <person name="Caler E."/>
            <person name="Walenz B."/>
            <person name="Inman J."/>
            <person name="Schobel S."/>
            <person name="Galinsky K."/>
            <person name="Amedeo P."/>
            <person name="Strausberg R."/>
        </authorList>
    </citation>
    <scope>NUCLEOTIDE SEQUENCE</scope>
    <source>
        <strain evidence="2">USDA</strain>
    </source>
</reference>
<dbReference type="EMBL" id="AAZO01000853">
    <property type="status" value="NOT_ANNOTATED_CDS"/>
    <property type="molecule type" value="Genomic_DNA"/>
</dbReference>
<gene>
    <name evidence="3" type="primary">8231241</name>
    <name evidence="2" type="ORF">Phum_PHUM070630</name>
</gene>
<evidence type="ECO:0000256" key="1">
    <source>
        <dbReference type="SAM" id="Phobius"/>
    </source>
</evidence>
<feature type="transmembrane region" description="Helical" evidence="1">
    <location>
        <begin position="95"/>
        <end position="111"/>
    </location>
</feature>
<dbReference type="GeneID" id="8231241"/>
<feature type="transmembrane region" description="Helical" evidence="1">
    <location>
        <begin position="38"/>
        <end position="58"/>
    </location>
</feature>
<feature type="transmembrane region" description="Helical" evidence="1">
    <location>
        <begin position="70"/>
        <end position="89"/>
    </location>
</feature>
<feature type="transmembrane region" description="Helical" evidence="1">
    <location>
        <begin position="123"/>
        <end position="140"/>
    </location>
</feature>
<dbReference type="EMBL" id="DS235042">
    <property type="protein sequence ID" value="EEB10842.1"/>
    <property type="molecule type" value="Genomic_DNA"/>
</dbReference>
<proteinExistence type="predicted"/>
<reference evidence="3" key="3">
    <citation type="submission" date="2020-05" db="UniProtKB">
        <authorList>
            <consortium name="EnsemblMetazoa"/>
        </authorList>
    </citation>
    <scope>IDENTIFICATION</scope>
    <source>
        <strain evidence="3">USDA</strain>
    </source>
</reference>
<protein>
    <submittedName>
        <fullName evidence="2 3">Uncharacterized protein</fullName>
    </submittedName>
</protein>
<keyword evidence="1" id="KW-1133">Transmembrane helix</keyword>
<name>E0VBT6_PEDHC</name>
<dbReference type="InParanoid" id="E0VBT6"/>
<evidence type="ECO:0000313" key="3">
    <source>
        <dbReference type="EnsemblMetazoa" id="PHUM070630-PA"/>
    </source>
</evidence>
<evidence type="ECO:0000313" key="2">
    <source>
        <dbReference type="EMBL" id="EEB10842.1"/>
    </source>
</evidence>
<sequence length="174" mass="20188">MYPGFVGTVLSHFFSLLSTVWSIFIIHSCSYSLKNLYYIRFAFLLLAANSSLGLVRYGSSDGYKLRRLHIISLNVSIILYFTIVEVTFLHMIQSWWPLFYIPALNIFPLIYNAMAKDYRTNENYYGMAFCLSYAFGYFIIGESGYFLDTELPSVDAFQYLTCFLNYFAAFTLCN</sequence>
<dbReference type="HOGENOM" id="CLU_1541937_0_0_1"/>
<reference evidence="2" key="2">
    <citation type="submission" date="2007-04" db="EMBL/GenBank/DDBJ databases">
        <title>The genome of the human body louse.</title>
        <authorList>
            <consortium name="The Human Body Louse Genome Consortium"/>
            <person name="Kirkness E."/>
            <person name="Walenz B."/>
            <person name="Hass B."/>
            <person name="Bruggner R."/>
            <person name="Strausberg R."/>
        </authorList>
    </citation>
    <scope>NUCLEOTIDE SEQUENCE</scope>
    <source>
        <strain evidence="2">USDA</strain>
    </source>
</reference>
<dbReference type="CTD" id="8231241"/>
<organism>
    <name type="scientific">Pediculus humanus subsp. corporis</name>
    <name type="common">Body louse</name>
    <dbReference type="NCBI Taxonomy" id="121224"/>
    <lineage>
        <taxon>Eukaryota</taxon>
        <taxon>Metazoa</taxon>
        <taxon>Ecdysozoa</taxon>
        <taxon>Arthropoda</taxon>
        <taxon>Hexapoda</taxon>
        <taxon>Insecta</taxon>
        <taxon>Pterygota</taxon>
        <taxon>Neoptera</taxon>
        <taxon>Paraneoptera</taxon>
        <taxon>Psocodea</taxon>
        <taxon>Troctomorpha</taxon>
        <taxon>Phthiraptera</taxon>
        <taxon>Anoplura</taxon>
        <taxon>Pediculidae</taxon>
        <taxon>Pediculus</taxon>
    </lineage>
</organism>
<evidence type="ECO:0000313" key="4">
    <source>
        <dbReference type="Proteomes" id="UP000009046"/>
    </source>
</evidence>
<dbReference type="EnsemblMetazoa" id="PHUM070630-RA">
    <property type="protein sequence ID" value="PHUM070630-PA"/>
    <property type="gene ID" value="PHUM070630"/>
</dbReference>
<dbReference type="AlphaFoldDB" id="E0VBT6"/>